<organism evidence="4 5">
    <name type="scientific">Sphingomonas plantiphila</name>
    <dbReference type="NCBI Taxonomy" id="3163295"/>
    <lineage>
        <taxon>Bacteria</taxon>
        <taxon>Pseudomonadati</taxon>
        <taxon>Pseudomonadota</taxon>
        <taxon>Alphaproteobacteria</taxon>
        <taxon>Sphingomonadales</taxon>
        <taxon>Sphingomonadaceae</taxon>
        <taxon>Sphingomonas</taxon>
    </lineage>
</organism>
<sequence length="558" mass="59846">MQPFRTQIALAVALAWAGVAQAQVEVEIRNPSDAFMAEFEAGDLREALPLIEPDAKACIAAAGGDRATIDSLDTCVLLLAYYGVTLGEAGRSREGVMWARKAAEVAATFGNESEVALVANFFLGLALERMGQHGNAEAPFRQALVAAEKLLTDEADLAPYLARRANNLVMIGRFEEALPLVARAIGASGDTIDGNFYRLIHGNALVKLGRLSEAEKTLRVGVARLTAQIGATADQTIAVREALALCLDAQNRPDEALAIWRETVALRRAQGEGHALGDSLTGLGVTLIRLGIHREAEVALRDALTSRLRYFGEASSFTGLAYSNLGLALMESGQNAEATAMFSQALAVLNAAGGANPEEQVVLMNNLATVMRREGGYAEAVAVQRKALALAESSFGRGHVRTILVRNNLAVALGRLKSRPEAIALLEISYAAARALEAQGGQLRALAAMSLAVFVADEGDRAKAAEWHRVAERDARMAFRADHAQRINILWSYGRFLLDESRGLPLARTLLRDAASQVVARSARGADFDAQAQSQLGEFTVVFRDQVRSAWALAQRHN</sequence>
<evidence type="ECO:0000256" key="3">
    <source>
        <dbReference type="SAM" id="SignalP"/>
    </source>
</evidence>
<dbReference type="InterPro" id="IPR019734">
    <property type="entry name" value="TPR_rpt"/>
</dbReference>
<keyword evidence="2" id="KW-0802">TPR repeat</keyword>
<dbReference type="Gene3D" id="1.25.40.10">
    <property type="entry name" value="Tetratricopeptide repeat domain"/>
    <property type="match status" value="3"/>
</dbReference>
<name>A0ABW8YMG0_9SPHN</name>
<proteinExistence type="predicted"/>
<evidence type="ECO:0000256" key="2">
    <source>
        <dbReference type="ARBA" id="ARBA00022803"/>
    </source>
</evidence>
<accession>A0ABW8YMG0</accession>
<gene>
    <name evidence="4" type="ORF">ABS767_08965</name>
</gene>
<dbReference type="RefSeq" id="WP_408078007.1">
    <property type="nucleotide sequence ID" value="NZ_JBELQC010000001.1"/>
</dbReference>
<dbReference type="Proteomes" id="UP001629244">
    <property type="component" value="Unassembled WGS sequence"/>
</dbReference>
<dbReference type="PANTHER" id="PTHR45641">
    <property type="entry name" value="TETRATRICOPEPTIDE REPEAT PROTEIN (AFU_ORTHOLOGUE AFUA_6G03870)"/>
    <property type="match status" value="1"/>
</dbReference>
<dbReference type="InterPro" id="IPR011990">
    <property type="entry name" value="TPR-like_helical_dom_sf"/>
</dbReference>
<dbReference type="PANTHER" id="PTHR45641:SF19">
    <property type="entry name" value="NEPHROCYSTIN-3"/>
    <property type="match status" value="1"/>
</dbReference>
<comment type="caution">
    <text evidence="4">The sequence shown here is derived from an EMBL/GenBank/DDBJ whole genome shotgun (WGS) entry which is preliminary data.</text>
</comment>
<keyword evidence="1" id="KW-0677">Repeat</keyword>
<reference evidence="4 5" key="1">
    <citation type="submission" date="2024-06" db="EMBL/GenBank/DDBJ databases">
        <authorList>
            <person name="Kaempfer P."/>
            <person name="Viver T."/>
        </authorList>
    </citation>
    <scope>NUCLEOTIDE SEQUENCE [LARGE SCALE GENOMIC DNA]</scope>
    <source>
        <strain evidence="4 5">ST-64</strain>
    </source>
</reference>
<dbReference type="SUPFAM" id="SSF48452">
    <property type="entry name" value="TPR-like"/>
    <property type="match status" value="3"/>
</dbReference>
<keyword evidence="3" id="KW-0732">Signal</keyword>
<protein>
    <submittedName>
        <fullName evidence="4">Tetratricopeptide repeat protein</fullName>
    </submittedName>
</protein>
<evidence type="ECO:0000313" key="4">
    <source>
        <dbReference type="EMBL" id="MFL9841090.1"/>
    </source>
</evidence>
<feature type="signal peptide" evidence="3">
    <location>
        <begin position="1"/>
        <end position="22"/>
    </location>
</feature>
<dbReference type="SMART" id="SM00028">
    <property type="entry name" value="TPR"/>
    <property type="match status" value="7"/>
</dbReference>
<evidence type="ECO:0000313" key="5">
    <source>
        <dbReference type="Proteomes" id="UP001629244"/>
    </source>
</evidence>
<dbReference type="EMBL" id="JBELQC010000001">
    <property type="protein sequence ID" value="MFL9841090.1"/>
    <property type="molecule type" value="Genomic_DNA"/>
</dbReference>
<keyword evidence="5" id="KW-1185">Reference proteome</keyword>
<evidence type="ECO:0000256" key="1">
    <source>
        <dbReference type="ARBA" id="ARBA00022737"/>
    </source>
</evidence>
<feature type="chain" id="PRO_5046088788" evidence="3">
    <location>
        <begin position="23"/>
        <end position="558"/>
    </location>
</feature>
<dbReference type="Pfam" id="PF13374">
    <property type="entry name" value="TPR_10"/>
    <property type="match status" value="1"/>
</dbReference>
<dbReference type="Pfam" id="PF13424">
    <property type="entry name" value="TPR_12"/>
    <property type="match status" value="1"/>
</dbReference>